<reference evidence="6 7" key="1">
    <citation type="submission" date="2015-09" db="EMBL/GenBank/DDBJ databases">
        <authorList>
            <consortium name="Pathogen Informatics"/>
        </authorList>
    </citation>
    <scope>NUCLEOTIDE SEQUENCE [LARGE SCALE GENOMIC DNA]</scope>
    <source>
        <strain evidence="6 7">2789STDY5608838</strain>
    </source>
</reference>
<gene>
    <name evidence="6" type="primary">sbcC</name>
    <name evidence="6" type="ORF">ERS852395_02144</name>
</gene>
<evidence type="ECO:0000313" key="7">
    <source>
        <dbReference type="Proteomes" id="UP000095447"/>
    </source>
</evidence>
<dbReference type="Gene3D" id="3.40.50.300">
    <property type="entry name" value="P-loop containing nucleotide triphosphate hydrolases"/>
    <property type="match status" value="2"/>
</dbReference>
<protein>
    <recommendedName>
        <fullName evidence="3">Nuclease SbcCD subunit C</fullName>
    </recommendedName>
</protein>
<dbReference type="InterPro" id="IPR027417">
    <property type="entry name" value="P-loop_NTPase"/>
</dbReference>
<dbReference type="RefSeq" id="WP_055053620.1">
    <property type="nucleotide sequence ID" value="NZ_CYZA01000011.1"/>
</dbReference>
<dbReference type="SUPFAM" id="SSF52540">
    <property type="entry name" value="P-loop containing nucleoside triphosphate hydrolases"/>
    <property type="match status" value="2"/>
</dbReference>
<feature type="coiled-coil region" evidence="4">
    <location>
        <begin position="242"/>
        <end position="382"/>
    </location>
</feature>
<accession>A0A174CJI7</accession>
<dbReference type="Pfam" id="PF13558">
    <property type="entry name" value="SbcC_Walker_B"/>
    <property type="match status" value="1"/>
</dbReference>
<evidence type="ECO:0000256" key="3">
    <source>
        <dbReference type="ARBA" id="ARBA00013368"/>
    </source>
</evidence>
<comment type="subunit">
    <text evidence="2">Heterodimer of SbcC and SbcD.</text>
</comment>
<feature type="coiled-coil region" evidence="4">
    <location>
        <begin position="431"/>
        <end position="495"/>
    </location>
</feature>
<feature type="coiled-coil region" evidence="4">
    <location>
        <begin position="852"/>
        <end position="901"/>
    </location>
</feature>
<dbReference type="InterPro" id="IPR038729">
    <property type="entry name" value="Rad50/SbcC_AAA"/>
</dbReference>
<evidence type="ECO:0000256" key="2">
    <source>
        <dbReference type="ARBA" id="ARBA00011322"/>
    </source>
</evidence>
<sequence>MKPLKLTLSAFGPYADETVIDFTQLGGQGLFLVTGDTGAGKTTIFDGITFALYGETSGGVREASMLRSKYAKPETPTYAEYIFEYKDAVYTVKRSPDYERPKTRGTGMTTQKGEALLTFSDGRAPVTKLKEVNQTVTDLIGLDMKQFTQIAMIAQGDFRKLLLADTEERSNIFRKLFHTDIYKVIQEKLKFEAGGLDKAYKELLRSIRQYTEQVRYSTEDQLGQQWILMEKNGFEGNLEEGLEILEQFLKVDKETLKNLNKQIKENDKELEKVNQLLGKAHKEADAKARKEQLLQEKEVLLPQLEQAQKAAENGAKEPEEIQRLMLSIQKEKENLERYTNLENLLRKTEKASLQIEKLGTDGTELQNRQKEMKAVLEEKQKEYQTTDSAEKEKAETDFRKEKIDTLYAGIYKNCGNLEFLQTKISELKIQSGQEEQLAKQIKKDLTDLEEKIVSGGNLEIKENSLVIRLQQIEKIEDQQKRYQDLEKEAERKKKGYLTASQKRTEIKEILNKMEQAYLDAQAGVLAADLQDGMPCPVCGSVHHPKLTQIPNEVPTEEQLKKQKKLTEAAEKTASDASVQAGEAAGLMQRYREELTEGVKGYIAQFLPEEETQEILRKELPDHELCLFVKNQESSVQTGLEEIKKQKKVHQDLLKKKEEFITQSEQHAKEFQKLQISLEKRKSQLESIQEQLQNQLDEPVLTWIHEEDIRQRMKTDPELSQDYSGEIVYQKEICNVSQALLQGKRAAEWLKQQQNILGQKQKDLTALLEQRKLLEMQIGKTQTELTTITDQINQNQQQTAAEKSRYEQLQKQRENMEKELGERTKEEILSQIQIKTEEQKKLEIHYKTVTEARKVLEKRMTELDSVIASLTEQLKESISISAEELNAQKENFAQQKKSLSENRDEIHARLEINSDMYEKIRRQQTELLKTETRWKWMKSLSDTANGTITGKARIMLETYIQMQYFDRILARANIRLMTMSSGQYELVRRKENKSRVGKTGLELDVVDHYNGTVRSVKTLSGGETFQASLSLALGLSDEIQSSSGGIQLDTMFVDEGFGSLDEDALDQAIRALKDLSQGSRLVGIVSHVAELKERIDKKIIVTKKRTEDGVGSTICIEG</sequence>
<dbReference type="Proteomes" id="UP000095447">
    <property type="component" value="Unassembled WGS sequence"/>
</dbReference>
<feature type="domain" description="Rad50/SbcC-type AAA" evidence="5">
    <location>
        <begin position="5"/>
        <end position="283"/>
    </location>
</feature>
<dbReference type="Pfam" id="PF13476">
    <property type="entry name" value="AAA_23"/>
    <property type="match status" value="1"/>
</dbReference>
<dbReference type="PANTHER" id="PTHR32114">
    <property type="entry name" value="ABC TRANSPORTER ABCH.3"/>
    <property type="match status" value="1"/>
</dbReference>
<dbReference type="GO" id="GO:0016887">
    <property type="term" value="F:ATP hydrolysis activity"/>
    <property type="evidence" value="ECO:0007669"/>
    <property type="project" value="InterPro"/>
</dbReference>
<evidence type="ECO:0000256" key="1">
    <source>
        <dbReference type="ARBA" id="ARBA00006930"/>
    </source>
</evidence>
<feature type="coiled-coil region" evidence="4">
    <location>
        <begin position="749"/>
        <end position="825"/>
    </location>
</feature>
<dbReference type="PANTHER" id="PTHR32114:SF2">
    <property type="entry name" value="ABC TRANSPORTER ABCH.3"/>
    <property type="match status" value="1"/>
</dbReference>
<dbReference type="GO" id="GO:0006302">
    <property type="term" value="P:double-strand break repair"/>
    <property type="evidence" value="ECO:0007669"/>
    <property type="project" value="InterPro"/>
</dbReference>
<name>A0A174CJI7_9FIRM</name>
<evidence type="ECO:0000259" key="5">
    <source>
        <dbReference type="Pfam" id="PF13476"/>
    </source>
</evidence>
<keyword evidence="4" id="KW-0175">Coiled coil</keyword>
<comment type="similarity">
    <text evidence="1">Belongs to the SMC family. SbcC subfamily.</text>
</comment>
<dbReference type="AlphaFoldDB" id="A0A174CJI7"/>
<evidence type="ECO:0000256" key="4">
    <source>
        <dbReference type="SAM" id="Coils"/>
    </source>
</evidence>
<proteinExistence type="inferred from homology"/>
<evidence type="ECO:0000313" key="6">
    <source>
        <dbReference type="EMBL" id="CUO13117.1"/>
    </source>
</evidence>
<dbReference type="EMBL" id="CYZA01000011">
    <property type="protein sequence ID" value="CUO13117.1"/>
    <property type="molecule type" value="Genomic_DNA"/>
</dbReference>
<feature type="coiled-coil region" evidence="4">
    <location>
        <begin position="670"/>
        <end position="697"/>
    </location>
</feature>
<organism evidence="6 7">
    <name type="scientific">Blautia obeum</name>
    <dbReference type="NCBI Taxonomy" id="40520"/>
    <lineage>
        <taxon>Bacteria</taxon>
        <taxon>Bacillati</taxon>
        <taxon>Bacillota</taxon>
        <taxon>Clostridia</taxon>
        <taxon>Lachnospirales</taxon>
        <taxon>Lachnospiraceae</taxon>
        <taxon>Blautia</taxon>
    </lineage>
</organism>